<dbReference type="AlphaFoldDB" id="A0AAP2CP03"/>
<keyword evidence="1" id="KW-0448">Lipopolysaccharide biosynthesis</keyword>
<dbReference type="PANTHER" id="PTHR42755:SF1">
    <property type="entry name" value="3-DEOXY-D-MANNO-OCTULOSONIC ACID TRANSFERASE, MITOCHONDRIAL-RELATED"/>
    <property type="match status" value="1"/>
</dbReference>
<proteinExistence type="inferred from homology"/>
<sequence>MDSAPAAHSLAAHLETRHPDLIVQVTTVPPQNPEQFLREMRPNLCLWFSPYKSGPLTRALQLTNCKTILVNEDGTLDLPGRAALRFLLAVCCDSHVSALAAQKRGMPVARCHATGPVSVLPDPPACNEAELEDLTDQIMARPVWLALMPEAAEMPAVLAAHKAALQATHRSLLILYPGADIDGDSLQRDLKAEGWHVGNQMDFDNPSMITEIYIADPETPIGLWLRLASVTFLGGSFGSGAGCDPGGAAALGSALVSGPKAGKYAETLKSLRNARALRWVETEEDLPKALADVLLPQHAAALAGAAWQMITQGAEATQAVTAIVEDALDLKVAS</sequence>
<comment type="subcellular location">
    <subcellularLocation>
        <location evidence="1">Cell membrane</location>
    </subcellularLocation>
</comment>
<dbReference type="EMBL" id="JADQAZ010000002">
    <property type="protein sequence ID" value="MBT0957937.1"/>
    <property type="molecule type" value="Genomic_DNA"/>
</dbReference>
<dbReference type="Gene3D" id="3.40.50.2000">
    <property type="entry name" value="Glycogen Phosphorylase B"/>
    <property type="match status" value="1"/>
</dbReference>
<dbReference type="GO" id="GO:0005886">
    <property type="term" value="C:plasma membrane"/>
    <property type="evidence" value="ECO:0007669"/>
    <property type="project" value="UniProtKB-SubCell"/>
</dbReference>
<comment type="catalytic activity">
    <reaction evidence="1">
        <text>lipid IVA (E. coli) + CMP-3-deoxy-beta-D-manno-octulosonate = alpha-Kdo-(2-&gt;6)-lipid IVA (E. coli) + CMP + H(+)</text>
        <dbReference type="Rhea" id="RHEA:28066"/>
        <dbReference type="ChEBI" id="CHEBI:15378"/>
        <dbReference type="ChEBI" id="CHEBI:58603"/>
        <dbReference type="ChEBI" id="CHEBI:60364"/>
        <dbReference type="ChEBI" id="CHEBI:60377"/>
        <dbReference type="ChEBI" id="CHEBI:85987"/>
        <dbReference type="EC" id="2.4.99.12"/>
    </reaction>
</comment>
<protein>
    <recommendedName>
        <fullName evidence="1">3-deoxy-D-manno-octulosonic acid transferase</fullName>
        <shortName evidence="1">Kdo transferase</shortName>
        <ecNumber evidence="1">2.4.99.12</ecNumber>
    </recommendedName>
    <alternativeName>
        <fullName evidence="1">Lipid IV(A) 3-deoxy-D-manno-octulosonic acid transferase</fullName>
    </alternativeName>
</protein>
<gene>
    <name evidence="2" type="ORF">IV417_11090</name>
</gene>
<keyword evidence="1" id="KW-1003">Cell membrane</keyword>
<reference evidence="2 3" key="1">
    <citation type="journal article" date="2021" name="Arch. Microbiol.">
        <title>Harenicola maris gen. nov., sp. nov. isolated from the Sea of Japan shallow sediments.</title>
        <authorList>
            <person name="Romanenko L.A."/>
            <person name="Kurilenko V.V."/>
            <person name="Chernysheva N.Y."/>
            <person name="Tekutyeva L.A."/>
            <person name="Velansky P.V."/>
            <person name="Svetashev V.I."/>
            <person name="Isaeva M.P."/>
        </authorList>
    </citation>
    <scope>NUCLEOTIDE SEQUENCE [LARGE SCALE GENOMIC DNA]</scope>
    <source>
        <strain evidence="2 3">KMM 3653</strain>
    </source>
</reference>
<accession>A0AAP2CP03</accession>
<dbReference type="InterPro" id="IPR039901">
    <property type="entry name" value="Kdotransferase"/>
</dbReference>
<dbReference type="GO" id="GO:0009245">
    <property type="term" value="P:lipid A biosynthetic process"/>
    <property type="evidence" value="ECO:0007669"/>
    <property type="project" value="TreeGrafter"/>
</dbReference>
<evidence type="ECO:0000313" key="2">
    <source>
        <dbReference type="EMBL" id="MBT0957937.1"/>
    </source>
</evidence>
<name>A0AAP2CP03_9RHOB</name>
<comment type="pathway">
    <text evidence="1">Bacterial outer membrane biogenesis; LPS core biosynthesis.</text>
</comment>
<evidence type="ECO:0000313" key="3">
    <source>
        <dbReference type="Proteomes" id="UP001315686"/>
    </source>
</evidence>
<comment type="similarity">
    <text evidence="1">Belongs to the glycosyltransferase group 1 family.</text>
</comment>
<keyword evidence="1" id="KW-0808">Transferase</keyword>
<dbReference type="GO" id="GO:0009244">
    <property type="term" value="P:lipopolysaccharide core region biosynthetic process"/>
    <property type="evidence" value="ECO:0007669"/>
    <property type="project" value="UniProtKB-UniRule"/>
</dbReference>
<organism evidence="2 3">
    <name type="scientific">Harenicola maris</name>
    <dbReference type="NCBI Taxonomy" id="2841044"/>
    <lineage>
        <taxon>Bacteria</taxon>
        <taxon>Pseudomonadati</taxon>
        <taxon>Pseudomonadota</taxon>
        <taxon>Alphaproteobacteria</taxon>
        <taxon>Rhodobacterales</taxon>
        <taxon>Paracoccaceae</taxon>
        <taxon>Harenicola</taxon>
    </lineage>
</organism>
<keyword evidence="3" id="KW-1185">Reference proteome</keyword>
<dbReference type="RefSeq" id="WP_327794157.1">
    <property type="nucleotide sequence ID" value="NZ_JADQAZ010000002.1"/>
</dbReference>
<comment type="function">
    <text evidence="1">Involved in lipopolysaccharide (LPS) biosynthesis. Catalyzes the transfer of 3-deoxy-D-manno-octulosonate (Kdo) residue(s) from CMP-Kdo to lipid IV(A), the tetraacyldisaccharide-1,4'-bisphosphate precursor of lipid A.</text>
</comment>
<dbReference type="EC" id="2.4.99.12" evidence="1"/>
<evidence type="ECO:0000256" key="1">
    <source>
        <dbReference type="RuleBase" id="RU365103"/>
    </source>
</evidence>
<dbReference type="GO" id="GO:0043842">
    <property type="term" value="F:Kdo transferase activity"/>
    <property type="evidence" value="ECO:0007669"/>
    <property type="project" value="UniProtKB-EC"/>
</dbReference>
<comment type="caution">
    <text evidence="2">The sequence shown here is derived from an EMBL/GenBank/DDBJ whole genome shotgun (WGS) entry which is preliminary data.</text>
</comment>
<dbReference type="PANTHER" id="PTHR42755">
    <property type="entry name" value="3-DEOXY-MANNO-OCTULOSONATE CYTIDYLYLTRANSFERASE"/>
    <property type="match status" value="1"/>
</dbReference>
<keyword evidence="1" id="KW-0472">Membrane</keyword>
<dbReference type="Proteomes" id="UP001315686">
    <property type="component" value="Unassembled WGS sequence"/>
</dbReference>